<keyword evidence="4 10" id="KW-1133">Transmembrane helix</keyword>
<comment type="similarity">
    <text evidence="7">Belongs to the methyl-accepting chemotaxis (MCP) protein family.</text>
</comment>
<evidence type="ECO:0000256" key="7">
    <source>
        <dbReference type="ARBA" id="ARBA00029447"/>
    </source>
</evidence>
<feature type="domain" description="HAMP" evidence="12">
    <location>
        <begin position="232"/>
        <end position="286"/>
    </location>
</feature>
<evidence type="ECO:0000256" key="10">
    <source>
        <dbReference type="SAM" id="Phobius"/>
    </source>
</evidence>
<dbReference type="CDD" id="cd06225">
    <property type="entry name" value="HAMP"/>
    <property type="match status" value="1"/>
</dbReference>
<keyword evidence="2" id="KW-1003">Cell membrane</keyword>
<dbReference type="Pfam" id="PF00672">
    <property type="entry name" value="HAMP"/>
    <property type="match status" value="1"/>
</dbReference>
<keyword evidence="3 10" id="KW-0812">Transmembrane</keyword>
<feature type="domain" description="Methyl-accepting transducer" evidence="11">
    <location>
        <begin position="291"/>
        <end position="520"/>
    </location>
</feature>
<evidence type="ECO:0000256" key="3">
    <source>
        <dbReference type="ARBA" id="ARBA00022692"/>
    </source>
</evidence>
<evidence type="ECO:0000256" key="9">
    <source>
        <dbReference type="SAM" id="MobiDB-lite"/>
    </source>
</evidence>
<dbReference type="InterPro" id="IPR004089">
    <property type="entry name" value="MCPsignal_dom"/>
</dbReference>
<dbReference type="InterPro" id="IPR004010">
    <property type="entry name" value="Double_Cache_2"/>
</dbReference>
<dbReference type="SMART" id="SM01049">
    <property type="entry name" value="Cache_2"/>
    <property type="match status" value="1"/>
</dbReference>
<evidence type="ECO:0000313" key="14">
    <source>
        <dbReference type="Proteomes" id="UP001500795"/>
    </source>
</evidence>
<dbReference type="SUPFAM" id="SSF58104">
    <property type="entry name" value="Methyl-accepting chemotaxis protein (MCP) signaling domain"/>
    <property type="match status" value="1"/>
</dbReference>
<evidence type="ECO:0000256" key="8">
    <source>
        <dbReference type="PROSITE-ProRule" id="PRU00284"/>
    </source>
</evidence>
<keyword evidence="6 8" id="KW-0807">Transducer</keyword>
<evidence type="ECO:0000259" key="12">
    <source>
        <dbReference type="PROSITE" id="PS50885"/>
    </source>
</evidence>
<evidence type="ECO:0000259" key="11">
    <source>
        <dbReference type="PROSITE" id="PS50111"/>
    </source>
</evidence>
<evidence type="ECO:0000256" key="5">
    <source>
        <dbReference type="ARBA" id="ARBA00023136"/>
    </source>
</evidence>
<dbReference type="Gene3D" id="3.30.450.20">
    <property type="entry name" value="PAS domain"/>
    <property type="match status" value="1"/>
</dbReference>
<dbReference type="PROSITE" id="PS50885">
    <property type="entry name" value="HAMP"/>
    <property type="match status" value="1"/>
</dbReference>
<dbReference type="EMBL" id="BAABCX010000002">
    <property type="protein sequence ID" value="GAA3540081.1"/>
    <property type="molecule type" value="Genomic_DNA"/>
</dbReference>
<organism evidence="13 14">
    <name type="scientific">Zobellella aerophila</name>
    <dbReference type="NCBI Taxonomy" id="870480"/>
    <lineage>
        <taxon>Bacteria</taxon>
        <taxon>Pseudomonadati</taxon>
        <taxon>Pseudomonadota</taxon>
        <taxon>Gammaproteobacteria</taxon>
        <taxon>Aeromonadales</taxon>
        <taxon>Aeromonadaceae</taxon>
        <taxon>Zobellella</taxon>
    </lineage>
</organism>
<name>A0ABP6VUP5_9GAMM</name>
<dbReference type="InterPro" id="IPR033480">
    <property type="entry name" value="sCache_2"/>
</dbReference>
<evidence type="ECO:0000256" key="2">
    <source>
        <dbReference type="ARBA" id="ARBA00022475"/>
    </source>
</evidence>
<keyword evidence="5 10" id="KW-0472">Membrane</keyword>
<dbReference type="InterPro" id="IPR051310">
    <property type="entry name" value="MCP_chemotaxis"/>
</dbReference>
<dbReference type="PANTHER" id="PTHR43531:SF16">
    <property type="entry name" value="METHYL-ACCEPTING CHEMOTAXIS PROTEIN II"/>
    <property type="match status" value="1"/>
</dbReference>
<dbReference type="SMART" id="SM00283">
    <property type="entry name" value="MA"/>
    <property type="match status" value="1"/>
</dbReference>
<evidence type="ECO:0000256" key="4">
    <source>
        <dbReference type="ARBA" id="ARBA00022989"/>
    </source>
</evidence>
<feature type="region of interest" description="Disordered" evidence="9">
    <location>
        <begin position="539"/>
        <end position="567"/>
    </location>
</feature>
<dbReference type="Gene3D" id="1.10.287.950">
    <property type="entry name" value="Methyl-accepting chemotaxis protein"/>
    <property type="match status" value="1"/>
</dbReference>
<dbReference type="InterPro" id="IPR003660">
    <property type="entry name" value="HAMP_dom"/>
</dbReference>
<comment type="caution">
    <text evidence="13">The sequence shown here is derived from an EMBL/GenBank/DDBJ whole genome shotgun (WGS) entry which is preliminary data.</text>
</comment>
<sequence length="567" mass="60966">MRIKGTLSLQTRILLLVLLPLLLSTGILVITETSSRIDENRASLAQQREILIENRKQAVRNVVQAAASAIDPLYPLASADDGEARIRAAELLRAVRFEGDNYLFVYDEQGTAIVSPHAREKEGTNMLDTRMPNGEYLVRKTLDVARAGGGYYLYNWKNPNTRQEEQKYSYIMPLEKWGWVMGAGVYATSIEQAMSGAEAAAASSLRHALLGILLTGLLMLAVTTLVAVLLIRRTVRPLRRAAVAMHDIAEGEGDLTRRLTVESNDEVGELARQFNAFVARMQQTLQTVRASSNQVYAAAGEIALGSEELASRTEQAAANLQQTSASMEQITATVNHSAESAAQANQLALGTADSASQGQDAMHQVARTMDDINASASQIGDIISLIDGIAFQTNILALNASVEAARAGEHGRGFAVVAEEVRALAGRAGDAAREIRVLIDTSAGHTRAGAELVGSAAAAMQEIVTRVTRVNEVIGEISAGAREQSAGIGQVNTAVAEMDAMTQQNSAMVQQSTNAAADMRSHAERLNNLLAAFILDDDRRSEPDLPSLPQLQDRGPGERQPMLSQSW</sequence>
<feature type="transmembrane region" description="Helical" evidence="10">
    <location>
        <begin position="208"/>
        <end position="231"/>
    </location>
</feature>
<proteinExistence type="inferred from homology"/>
<dbReference type="SMART" id="SM00304">
    <property type="entry name" value="HAMP"/>
    <property type="match status" value="1"/>
</dbReference>
<evidence type="ECO:0000313" key="13">
    <source>
        <dbReference type="EMBL" id="GAA3540081.1"/>
    </source>
</evidence>
<dbReference type="Pfam" id="PF08269">
    <property type="entry name" value="dCache_2"/>
    <property type="match status" value="1"/>
</dbReference>
<dbReference type="PRINTS" id="PR00260">
    <property type="entry name" value="CHEMTRNSDUCR"/>
</dbReference>
<dbReference type="InterPro" id="IPR004090">
    <property type="entry name" value="Chemotax_Me-accpt_rcpt"/>
</dbReference>
<evidence type="ECO:0000256" key="1">
    <source>
        <dbReference type="ARBA" id="ARBA00004651"/>
    </source>
</evidence>
<evidence type="ECO:0000256" key="6">
    <source>
        <dbReference type="ARBA" id="ARBA00023224"/>
    </source>
</evidence>
<gene>
    <name evidence="13" type="ORF">GCM10022394_19790</name>
</gene>
<dbReference type="Pfam" id="PF00015">
    <property type="entry name" value="MCPsignal"/>
    <property type="match status" value="1"/>
</dbReference>
<dbReference type="Proteomes" id="UP001500795">
    <property type="component" value="Unassembled WGS sequence"/>
</dbReference>
<keyword evidence="14" id="KW-1185">Reference proteome</keyword>
<dbReference type="PANTHER" id="PTHR43531">
    <property type="entry name" value="PROTEIN ICFG"/>
    <property type="match status" value="1"/>
</dbReference>
<dbReference type="PROSITE" id="PS50111">
    <property type="entry name" value="CHEMOTAXIS_TRANSDUC_2"/>
    <property type="match status" value="1"/>
</dbReference>
<protein>
    <submittedName>
        <fullName evidence="13">Methyl-accepting chemotaxis protein</fullName>
    </submittedName>
</protein>
<reference evidence="14" key="1">
    <citation type="journal article" date="2019" name="Int. J. Syst. Evol. Microbiol.">
        <title>The Global Catalogue of Microorganisms (GCM) 10K type strain sequencing project: providing services to taxonomists for standard genome sequencing and annotation.</title>
        <authorList>
            <consortium name="The Broad Institute Genomics Platform"/>
            <consortium name="The Broad Institute Genome Sequencing Center for Infectious Disease"/>
            <person name="Wu L."/>
            <person name="Ma J."/>
        </authorList>
    </citation>
    <scope>NUCLEOTIDE SEQUENCE [LARGE SCALE GENOMIC DNA]</scope>
    <source>
        <strain evidence="14">JCM 17110</strain>
    </source>
</reference>
<dbReference type="CDD" id="cd11386">
    <property type="entry name" value="MCP_signal"/>
    <property type="match status" value="1"/>
</dbReference>
<accession>A0ABP6VUP5</accession>
<comment type="subcellular location">
    <subcellularLocation>
        <location evidence="1">Cell membrane</location>
        <topology evidence="1">Multi-pass membrane protein</topology>
    </subcellularLocation>
</comment>